<sequence>MTLNGLRISNNSLTAMKLIGIAAMLADHFNALVNPDYNQILFEIGRIAFPLFALTLGYNLARIPSGKIPKIMLRLLMFGIVATPVYIILGGGLQHWWPLNILFTLSLATTIVYLLSLPTYNRWTVTSRKTALLLFVVVGGLVDYLWLGPALVVVVWRLFSGISAVESTILQVLLSGLFGLLCVMNDSLATLLALPIIYLAIVTCQNIRLPRMKWFFYWFYPGHLVALFLIRTAFY</sequence>
<evidence type="ECO:0000256" key="1">
    <source>
        <dbReference type="SAM" id="Phobius"/>
    </source>
</evidence>
<dbReference type="RefSeq" id="WP_321552567.1">
    <property type="nucleotide sequence ID" value="NZ_JAXIVU010000002.1"/>
</dbReference>
<proteinExistence type="predicted"/>
<name>A0ABU5GNF0_9GAMM</name>
<feature type="transmembrane region" description="Helical" evidence="1">
    <location>
        <begin position="176"/>
        <end position="202"/>
    </location>
</feature>
<keyword evidence="1" id="KW-0472">Membrane</keyword>
<keyword evidence="1" id="KW-1133">Transmembrane helix</keyword>
<feature type="transmembrane region" description="Helical" evidence="1">
    <location>
        <begin position="99"/>
        <end position="120"/>
    </location>
</feature>
<evidence type="ECO:0000313" key="2">
    <source>
        <dbReference type="EMBL" id="MDY7218468.1"/>
    </source>
</evidence>
<feature type="transmembrane region" description="Helical" evidence="1">
    <location>
        <begin position="214"/>
        <end position="234"/>
    </location>
</feature>
<dbReference type="Proteomes" id="UP001294570">
    <property type="component" value="Unassembled WGS sequence"/>
</dbReference>
<dbReference type="EMBL" id="JAXIVU010000002">
    <property type="protein sequence ID" value="MDY7218468.1"/>
    <property type="molecule type" value="Genomic_DNA"/>
</dbReference>
<feature type="transmembrane region" description="Helical" evidence="1">
    <location>
        <begin position="132"/>
        <end position="156"/>
    </location>
</feature>
<reference evidence="2 3" key="1">
    <citation type="submission" date="2023-12" db="EMBL/GenBank/DDBJ databases">
        <title>Denitrificimonas halotolerans sp. nov.,a novel species isolated from landfill leachate.</title>
        <authorList>
            <person name="Wang S."/>
        </authorList>
    </citation>
    <scope>NUCLEOTIDE SEQUENCE [LARGE SCALE GENOMIC DNA]</scope>
    <source>
        <strain evidence="2 3">JX-1</strain>
    </source>
</reference>
<gene>
    <name evidence="2" type="ORF">TOI97_02570</name>
</gene>
<accession>A0ABU5GNF0</accession>
<dbReference type="InterPro" id="IPR008875">
    <property type="entry name" value="TraX"/>
</dbReference>
<dbReference type="Pfam" id="PF05857">
    <property type="entry name" value="TraX"/>
    <property type="match status" value="1"/>
</dbReference>
<organism evidence="2 3">
    <name type="scientific">Denitrificimonas halotolerans</name>
    <dbReference type="NCBI Taxonomy" id="3098930"/>
    <lineage>
        <taxon>Bacteria</taxon>
        <taxon>Pseudomonadati</taxon>
        <taxon>Pseudomonadota</taxon>
        <taxon>Gammaproteobacteria</taxon>
        <taxon>Pseudomonadales</taxon>
        <taxon>Pseudomonadaceae</taxon>
        <taxon>Denitrificimonas</taxon>
    </lineage>
</organism>
<feature type="transmembrane region" description="Helical" evidence="1">
    <location>
        <begin position="39"/>
        <end position="61"/>
    </location>
</feature>
<feature type="transmembrane region" description="Helical" evidence="1">
    <location>
        <begin position="73"/>
        <end position="93"/>
    </location>
</feature>
<comment type="caution">
    <text evidence="2">The sequence shown here is derived from an EMBL/GenBank/DDBJ whole genome shotgun (WGS) entry which is preliminary data.</text>
</comment>
<keyword evidence="3" id="KW-1185">Reference proteome</keyword>
<evidence type="ECO:0000313" key="3">
    <source>
        <dbReference type="Proteomes" id="UP001294570"/>
    </source>
</evidence>
<feature type="transmembrane region" description="Helical" evidence="1">
    <location>
        <begin position="12"/>
        <end position="33"/>
    </location>
</feature>
<protein>
    <submittedName>
        <fullName evidence="2">TraX family protein</fullName>
    </submittedName>
</protein>
<keyword evidence="1" id="KW-0812">Transmembrane</keyword>